<evidence type="ECO:0000313" key="6">
    <source>
        <dbReference type="EMBL" id="GGI00576.1"/>
    </source>
</evidence>
<organism evidence="6 8">
    <name type="scientific">Aquisalinus luteolus</name>
    <dbReference type="NCBI Taxonomy" id="1566827"/>
    <lineage>
        <taxon>Bacteria</taxon>
        <taxon>Pseudomonadati</taxon>
        <taxon>Pseudomonadota</taxon>
        <taxon>Alphaproteobacteria</taxon>
        <taxon>Parvularculales</taxon>
        <taxon>Parvularculaceae</taxon>
        <taxon>Aquisalinus</taxon>
    </lineage>
</organism>
<dbReference type="SUPFAM" id="SSF161084">
    <property type="entry name" value="MAPEG domain-like"/>
    <property type="match status" value="1"/>
</dbReference>
<name>A0A8J3EVH4_9PROT</name>
<evidence type="ECO:0000313" key="7">
    <source>
        <dbReference type="EMBL" id="NHK29014.1"/>
    </source>
</evidence>
<evidence type="ECO:0000256" key="3">
    <source>
        <dbReference type="ARBA" id="ARBA00022989"/>
    </source>
</evidence>
<keyword evidence="3 5" id="KW-1133">Transmembrane helix</keyword>
<evidence type="ECO:0000313" key="8">
    <source>
        <dbReference type="Proteomes" id="UP000621856"/>
    </source>
</evidence>
<dbReference type="AlphaFoldDB" id="A0A8J3EVH4"/>
<evidence type="ECO:0000256" key="5">
    <source>
        <dbReference type="SAM" id="Phobius"/>
    </source>
</evidence>
<dbReference type="EMBL" id="BMGZ01000003">
    <property type="protein sequence ID" value="GGI00576.1"/>
    <property type="molecule type" value="Genomic_DNA"/>
</dbReference>
<feature type="transmembrane region" description="Helical" evidence="5">
    <location>
        <begin position="66"/>
        <end position="93"/>
    </location>
</feature>
<dbReference type="InterPro" id="IPR023352">
    <property type="entry name" value="MAPEG-like_dom_sf"/>
</dbReference>
<feature type="transmembrane region" description="Helical" evidence="5">
    <location>
        <begin position="113"/>
        <end position="134"/>
    </location>
</feature>
<comment type="caution">
    <text evidence="6">The sequence shown here is derived from an EMBL/GenBank/DDBJ whole genome shotgun (WGS) entry which is preliminary data.</text>
</comment>
<reference evidence="6" key="1">
    <citation type="journal article" date="2014" name="Int. J. Syst. Evol. Microbiol.">
        <title>Complete genome sequence of Corynebacterium casei LMG S-19264T (=DSM 44701T), isolated from a smear-ripened cheese.</title>
        <authorList>
            <consortium name="US DOE Joint Genome Institute (JGI-PGF)"/>
            <person name="Walter F."/>
            <person name="Albersmeier A."/>
            <person name="Kalinowski J."/>
            <person name="Ruckert C."/>
        </authorList>
    </citation>
    <scope>NUCLEOTIDE SEQUENCE</scope>
    <source>
        <strain evidence="6">CGMCC 1.14984</strain>
    </source>
</reference>
<evidence type="ECO:0000313" key="9">
    <source>
        <dbReference type="Proteomes" id="UP000818603"/>
    </source>
</evidence>
<sequence length="135" mass="15401">MMSLVLPLLVQVALTFFLLFWVAISRSKAAGSDKEMIQRSATDSSIWPDRPKQVANCYSNQFELPILFYLVILLYMTTGGSSVLMTGLAWVFVAFRIIHMIIHTGTNRVMHRFMAFVGSLLAAIAMWVLFIFHYF</sequence>
<keyword evidence="9" id="KW-1185">Reference proteome</keyword>
<keyword evidence="2 5" id="KW-0812">Transmembrane</keyword>
<accession>A0A8J3EVH4</accession>
<protein>
    <submittedName>
        <fullName evidence="7">MAPEG family protein</fullName>
    </submittedName>
</protein>
<reference evidence="6" key="3">
    <citation type="submission" date="2020-09" db="EMBL/GenBank/DDBJ databases">
        <authorList>
            <person name="Sun Q."/>
            <person name="Zhou Y."/>
        </authorList>
    </citation>
    <scope>NUCLEOTIDE SEQUENCE</scope>
    <source>
        <strain evidence="6">CGMCC 1.14984</strain>
    </source>
</reference>
<gene>
    <name evidence="7" type="ORF">FF098_013910</name>
    <name evidence="6" type="ORF">GCM10011355_29190</name>
</gene>
<proteinExistence type="predicted"/>
<dbReference type="GO" id="GO:0016020">
    <property type="term" value="C:membrane"/>
    <property type="evidence" value="ECO:0007669"/>
    <property type="project" value="UniProtKB-SubCell"/>
</dbReference>
<dbReference type="InterPro" id="IPR001129">
    <property type="entry name" value="Membr-assoc_MAPEG"/>
</dbReference>
<dbReference type="EMBL" id="VCJR02000003">
    <property type="protein sequence ID" value="NHK29014.1"/>
    <property type="molecule type" value="Genomic_DNA"/>
</dbReference>
<evidence type="ECO:0000256" key="1">
    <source>
        <dbReference type="ARBA" id="ARBA00004370"/>
    </source>
</evidence>
<keyword evidence="4 5" id="KW-0472">Membrane</keyword>
<dbReference type="RefSeq" id="WP_155141633.1">
    <property type="nucleotide sequence ID" value="NZ_BMGZ01000003.1"/>
</dbReference>
<dbReference type="Proteomes" id="UP000818603">
    <property type="component" value="Unassembled WGS sequence"/>
</dbReference>
<comment type="subcellular location">
    <subcellularLocation>
        <location evidence="1">Membrane</location>
    </subcellularLocation>
</comment>
<reference evidence="7 9" key="2">
    <citation type="submission" date="2020-02" db="EMBL/GenBank/DDBJ databases">
        <title>Genome sequence of Parvularcula flava strain NH6-79.</title>
        <authorList>
            <person name="Abdul Karim M.H."/>
            <person name="Lam M.Q."/>
            <person name="Chen S.J."/>
            <person name="Yahya A."/>
            <person name="Shahir S."/>
            <person name="Shamsir M.S."/>
            <person name="Chong C.S."/>
        </authorList>
    </citation>
    <scope>NUCLEOTIDE SEQUENCE [LARGE SCALE GENOMIC DNA]</scope>
    <source>
        <strain evidence="7 9">NH6-79</strain>
    </source>
</reference>
<dbReference type="Proteomes" id="UP000621856">
    <property type="component" value="Unassembled WGS sequence"/>
</dbReference>
<evidence type="ECO:0000256" key="4">
    <source>
        <dbReference type="ARBA" id="ARBA00023136"/>
    </source>
</evidence>
<dbReference type="Pfam" id="PF01124">
    <property type="entry name" value="MAPEG"/>
    <property type="match status" value="1"/>
</dbReference>
<evidence type="ECO:0000256" key="2">
    <source>
        <dbReference type="ARBA" id="ARBA00022692"/>
    </source>
</evidence>
<dbReference type="Gene3D" id="1.20.120.550">
    <property type="entry name" value="Membrane associated eicosanoid/glutathione metabolism-like domain"/>
    <property type="match status" value="1"/>
</dbReference>